<keyword evidence="2" id="KW-1185">Reference proteome</keyword>
<evidence type="ECO:0008006" key="3">
    <source>
        <dbReference type="Google" id="ProtNLM"/>
    </source>
</evidence>
<evidence type="ECO:0000313" key="2">
    <source>
        <dbReference type="Proteomes" id="UP001168528"/>
    </source>
</evidence>
<dbReference type="RefSeq" id="WP_302036902.1">
    <property type="nucleotide sequence ID" value="NZ_JAUKPO010000003.1"/>
</dbReference>
<comment type="caution">
    <text evidence="1">The sequence shown here is derived from an EMBL/GenBank/DDBJ whole genome shotgun (WGS) entry which is preliminary data.</text>
</comment>
<name>A0ABT8R1X3_9BACT</name>
<dbReference type="Proteomes" id="UP001168528">
    <property type="component" value="Unassembled WGS sequence"/>
</dbReference>
<sequence>MFVDIEQLPSAAKVWIYQANKPLDNSTQHYILEKTKAFIESWDSHGRALKGSAAIYYSYFLILAVDEAHAGVSGCSIDKSVHFIKELGQELNIDFFDRTRQAFIQNGDIIVENFKNLKTHINVGMIKRDTLTFDNTVSNLEEFYSSWQVPASQSWLAKYFA</sequence>
<evidence type="ECO:0000313" key="1">
    <source>
        <dbReference type="EMBL" id="MDO1446101.1"/>
    </source>
</evidence>
<accession>A0ABT8R1X3</accession>
<gene>
    <name evidence="1" type="ORF">Q0590_07555</name>
</gene>
<reference evidence="1" key="1">
    <citation type="submission" date="2023-07" db="EMBL/GenBank/DDBJ databases">
        <title>The genome sequence of Rhodocytophaga aerolata KACC 12507.</title>
        <authorList>
            <person name="Zhang X."/>
        </authorList>
    </citation>
    <scope>NUCLEOTIDE SEQUENCE</scope>
    <source>
        <strain evidence="1">KACC 12507</strain>
    </source>
</reference>
<organism evidence="1 2">
    <name type="scientific">Rhodocytophaga aerolata</name>
    <dbReference type="NCBI Taxonomy" id="455078"/>
    <lineage>
        <taxon>Bacteria</taxon>
        <taxon>Pseudomonadati</taxon>
        <taxon>Bacteroidota</taxon>
        <taxon>Cytophagia</taxon>
        <taxon>Cytophagales</taxon>
        <taxon>Rhodocytophagaceae</taxon>
        <taxon>Rhodocytophaga</taxon>
    </lineage>
</organism>
<proteinExistence type="predicted"/>
<protein>
    <recommendedName>
        <fullName evidence="3">ABC transporter ATPase</fullName>
    </recommendedName>
</protein>
<dbReference type="EMBL" id="JAUKPO010000003">
    <property type="protein sequence ID" value="MDO1446101.1"/>
    <property type="molecule type" value="Genomic_DNA"/>
</dbReference>